<keyword evidence="3" id="KW-1283">Bacterial microcompartment</keyword>
<evidence type="ECO:0000313" key="5">
    <source>
        <dbReference type="Proteomes" id="UP000054099"/>
    </source>
</evidence>
<evidence type="ECO:0000256" key="2">
    <source>
        <dbReference type="ARBA" id="ARBA00023669"/>
    </source>
</evidence>
<gene>
    <name evidence="4" type="ORF">AS030_03915</name>
</gene>
<dbReference type="OrthoDB" id="196195at2"/>
<dbReference type="InterPro" id="IPR036677">
    <property type="entry name" value="EutN_CcmL_sf"/>
</dbReference>
<dbReference type="Gene3D" id="2.40.50.220">
    <property type="entry name" value="EutN/Ccml"/>
    <property type="match status" value="1"/>
</dbReference>
<comment type="caution">
    <text evidence="4">The sequence shown here is derived from an EMBL/GenBank/DDBJ whole genome shotgun (WGS) entry which is preliminary data.</text>
</comment>
<dbReference type="PANTHER" id="PTHR36539">
    <property type="entry name" value="ETHANOLAMINE UTILIZATION PROTEIN EUTN"/>
    <property type="match status" value="1"/>
</dbReference>
<evidence type="ECO:0000313" key="4">
    <source>
        <dbReference type="EMBL" id="KSU84689.1"/>
    </source>
</evidence>
<dbReference type="EMBL" id="LNQN01000001">
    <property type="protein sequence ID" value="KSU84689.1"/>
    <property type="molecule type" value="Genomic_DNA"/>
</dbReference>
<dbReference type="Pfam" id="PF03319">
    <property type="entry name" value="EutN_CcmL"/>
    <property type="match status" value="1"/>
</dbReference>
<dbReference type="InterPro" id="IPR004992">
    <property type="entry name" value="EutN_CcmL"/>
</dbReference>
<reference evidence="4 5" key="1">
    <citation type="journal article" date="2014" name="Antonie Van Leeuwenhoek">
        <title>Fictibacillus enclensis sp. nov., isolated from marine sediment.</title>
        <authorList>
            <person name="Dastager S.G."/>
            <person name="Mawlankar R."/>
            <person name="Srinivasan K."/>
            <person name="Tang S.K."/>
            <person name="Lee J.C."/>
            <person name="Ramana V.V."/>
            <person name="Shouche Y.S."/>
        </authorList>
    </citation>
    <scope>NUCLEOTIDE SEQUENCE [LARGE SCALE GENOMIC DNA]</scope>
    <source>
        <strain evidence="4 5">NIO-1003</strain>
    </source>
</reference>
<dbReference type="GO" id="GO:0031470">
    <property type="term" value="C:carboxysome"/>
    <property type="evidence" value="ECO:0007669"/>
    <property type="project" value="UniProtKB-SubCell"/>
</dbReference>
<protein>
    <submittedName>
        <fullName evidence="4">Ethanolamine utilization protein EutN</fullName>
    </submittedName>
</protein>
<dbReference type="Proteomes" id="UP000054099">
    <property type="component" value="Unassembled WGS sequence"/>
</dbReference>
<organism evidence="4 5">
    <name type="scientific">Fictibacillus enclensis</name>
    <dbReference type="NCBI Taxonomy" id="1017270"/>
    <lineage>
        <taxon>Bacteria</taxon>
        <taxon>Bacillati</taxon>
        <taxon>Bacillota</taxon>
        <taxon>Bacilli</taxon>
        <taxon>Bacillales</taxon>
        <taxon>Fictibacillaceae</taxon>
        <taxon>Fictibacillus</taxon>
    </lineage>
</organism>
<dbReference type="RefSeq" id="WP_061968619.1">
    <property type="nucleotide sequence ID" value="NZ_CP126109.1"/>
</dbReference>
<dbReference type="AlphaFoldDB" id="A0A0V8JCM8"/>
<dbReference type="PROSITE" id="PS51932">
    <property type="entry name" value="BMV"/>
    <property type="match status" value="1"/>
</dbReference>
<comment type="subcellular location">
    <subcellularLocation>
        <location evidence="1">Carboxysome</location>
    </subcellularLocation>
</comment>
<dbReference type="CDD" id="cd01614">
    <property type="entry name" value="EutN_CcmL"/>
    <property type="match status" value="1"/>
</dbReference>
<proteinExistence type="predicted"/>
<keyword evidence="5" id="KW-1185">Reference proteome</keyword>
<accession>A0A0V8JCM8</accession>
<keyword evidence="2" id="KW-1282">Carboxysome</keyword>
<evidence type="ECO:0000256" key="1">
    <source>
        <dbReference type="ARBA" id="ARBA00023587"/>
    </source>
</evidence>
<evidence type="ECO:0000256" key="3">
    <source>
        <dbReference type="ARBA" id="ARBA00024446"/>
    </source>
</evidence>
<sequence length="92" mass="9519">MYMGVVIGRVTATRKDDKLIGTKLLITQPIGMGESQSGMPIIAVDTVGAGVGEKVLYVTGSMASRAAANKDAPIDAAIVGIIDSLDWERQGG</sequence>
<name>A0A0V8JCM8_9BACL</name>
<dbReference type="SUPFAM" id="SSF159133">
    <property type="entry name" value="EutN/CcmL-like"/>
    <property type="match status" value="1"/>
</dbReference>